<dbReference type="AlphaFoldDB" id="A0A844THK0"/>
<dbReference type="RefSeq" id="WP_157335939.1">
    <property type="nucleotide sequence ID" value="NZ_JANADL010000011.1"/>
</dbReference>
<dbReference type="Proteomes" id="UP000449969">
    <property type="component" value="Unassembled WGS sequence"/>
</dbReference>
<feature type="region of interest" description="Disordered" evidence="1">
    <location>
        <begin position="1"/>
        <end position="26"/>
    </location>
</feature>
<feature type="compositionally biased region" description="Low complexity" evidence="1">
    <location>
        <begin position="13"/>
        <end position="26"/>
    </location>
</feature>
<keyword evidence="2" id="KW-0812">Transmembrane</keyword>
<name>A0A844THK0_9BRAD</name>
<protein>
    <submittedName>
        <fullName evidence="3">Uncharacterized protein</fullName>
    </submittedName>
</protein>
<dbReference type="OrthoDB" id="8253954at2"/>
<dbReference type="EMBL" id="WQNE01000041">
    <property type="protein sequence ID" value="MVT77886.1"/>
    <property type="molecule type" value="Genomic_DNA"/>
</dbReference>
<organism evidence="3 4">
    <name type="scientific">Bradyrhizobium cajani</name>
    <dbReference type="NCBI Taxonomy" id="1928661"/>
    <lineage>
        <taxon>Bacteria</taxon>
        <taxon>Pseudomonadati</taxon>
        <taxon>Pseudomonadota</taxon>
        <taxon>Alphaproteobacteria</taxon>
        <taxon>Hyphomicrobiales</taxon>
        <taxon>Nitrobacteraceae</taxon>
        <taxon>Bradyrhizobium</taxon>
    </lineage>
</organism>
<evidence type="ECO:0000313" key="3">
    <source>
        <dbReference type="EMBL" id="MVT77886.1"/>
    </source>
</evidence>
<keyword evidence="2" id="KW-0472">Membrane</keyword>
<evidence type="ECO:0000256" key="1">
    <source>
        <dbReference type="SAM" id="MobiDB-lite"/>
    </source>
</evidence>
<evidence type="ECO:0000256" key="2">
    <source>
        <dbReference type="SAM" id="Phobius"/>
    </source>
</evidence>
<reference evidence="3 4" key="1">
    <citation type="submission" date="2019-12" db="EMBL/GenBank/DDBJ databases">
        <title>Draft genome sequences Bradyrhizobium cajani AMBPC1010, Bradyrhizobium pachyrhizi AMBPC1040 and Bradyrhizobium yuanmingense ALSPC3051, three plant growth promoting strains isolated from nodules of Cajanus cajan L. in Dominican Republic.</title>
        <authorList>
            <person name="Flores-Felix J.D."/>
            <person name="Araujo J."/>
            <person name="Diaz-Alcantara C."/>
            <person name="Gonzalez-Andres F."/>
            <person name="Velazquez E."/>
        </authorList>
    </citation>
    <scope>NUCLEOTIDE SEQUENCE [LARGE SCALE GENOMIC DNA]</scope>
    <source>
        <strain evidence="3 4">1010</strain>
    </source>
</reference>
<proteinExistence type="predicted"/>
<sequence>MTGIGTDGHADTQAQSPASQSLLSQSSLSRMGGEQAIGIAFLLTSTVATLGWFYALSEGAMAIANWLMS</sequence>
<accession>A0A844THK0</accession>
<keyword evidence="4" id="KW-1185">Reference proteome</keyword>
<evidence type="ECO:0000313" key="4">
    <source>
        <dbReference type="Proteomes" id="UP000449969"/>
    </source>
</evidence>
<feature type="transmembrane region" description="Helical" evidence="2">
    <location>
        <begin position="36"/>
        <end position="56"/>
    </location>
</feature>
<gene>
    <name evidence="3" type="ORF">GPL20_33370</name>
</gene>
<keyword evidence="2" id="KW-1133">Transmembrane helix</keyword>
<comment type="caution">
    <text evidence="3">The sequence shown here is derived from an EMBL/GenBank/DDBJ whole genome shotgun (WGS) entry which is preliminary data.</text>
</comment>